<evidence type="ECO:0000256" key="1">
    <source>
        <dbReference type="SAM" id="MobiDB-lite"/>
    </source>
</evidence>
<sequence>MLLIFLILISSYTSLLMAANPKLFSRLEIRPVFIGCRGQAARVGSLFWWICSWWMMENVPDDLASDNVAEVDVSGKYIDAVDLERRLWKDRVRLKRIKERTNKTGSQAKRPRRSLTNKTVVNSDNDVDGTEEASGSLTATSQPVRDQDKAEKHRRRKRPRSRSEAEQRNVIPDMNHVDASART</sequence>
<evidence type="ECO:0000256" key="2">
    <source>
        <dbReference type="SAM" id="SignalP"/>
    </source>
</evidence>
<feature type="chain" id="PRO_5040849778" evidence="2">
    <location>
        <begin position="19"/>
        <end position="183"/>
    </location>
</feature>
<dbReference type="OrthoDB" id="1746291at2759"/>
<evidence type="ECO:0000313" key="4">
    <source>
        <dbReference type="RefSeq" id="XP_056849477.1"/>
    </source>
</evidence>
<dbReference type="GeneID" id="108853772"/>
<accession>A0A9W3CD78</accession>
<keyword evidence="2" id="KW-0732">Signal</keyword>
<feature type="signal peptide" evidence="2">
    <location>
        <begin position="1"/>
        <end position="18"/>
    </location>
</feature>
<protein>
    <submittedName>
        <fullName evidence="4">ETHYLENE INSENSITIVE 3-like 3 protein isoform X1</fullName>
    </submittedName>
</protein>
<dbReference type="RefSeq" id="XP_056849477.1">
    <property type="nucleotide sequence ID" value="XM_056993497.1"/>
</dbReference>
<reference evidence="4" key="2">
    <citation type="submission" date="2025-08" db="UniProtKB">
        <authorList>
            <consortium name="RefSeq"/>
        </authorList>
    </citation>
    <scope>IDENTIFICATION</scope>
    <source>
        <tissue evidence="4">Leaf</tissue>
    </source>
</reference>
<gene>
    <name evidence="4" type="primary">LOC108853772</name>
</gene>
<reference evidence="3" key="1">
    <citation type="journal article" date="2019" name="Database">
        <title>The radish genome database (RadishGD): an integrated information resource for radish genomics.</title>
        <authorList>
            <person name="Yu H.J."/>
            <person name="Baek S."/>
            <person name="Lee Y.J."/>
            <person name="Cho A."/>
            <person name="Mun J.H."/>
        </authorList>
    </citation>
    <scope>NUCLEOTIDE SEQUENCE [LARGE SCALE GENOMIC DNA]</scope>
    <source>
        <strain evidence="3">cv. WK10039</strain>
    </source>
</reference>
<proteinExistence type="predicted"/>
<dbReference type="Proteomes" id="UP000504610">
    <property type="component" value="Chromosome 9"/>
</dbReference>
<feature type="region of interest" description="Disordered" evidence="1">
    <location>
        <begin position="99"/>
        <end position="183"/>
    </location>
</feature>
<keyword evidence="3" id="KW-1185">Reference proteome</keyword>
<organism evidence="3 4">
    <name type="scientific">Raphanus sativus</name>
    <name type="common">Radish</name>
    <name type="synonym">Raphanus raphanistrum var. sativus</name>
    <dbReference type="NCBI Taxonomy" id="3726"/>
    <lineage>
        <taxon>Eukaryota</taxon>
        <taxon>Viridiplantae</taxon>
        <taxon>Streptophyta</taxon>
        <taxon>Embryophyta</taxon>
        <taxon>Tracheophyta</taxon>
        <taxon>Spermatophyta</taxon>
        <taxon>Magnoliopsida</taxon>
        <taxon>eudicotyledons</taxon>
        <taxon>Gunneridae</taxon>
        <taxon>Pentapetalae</taxon>
        <taxon>rosids</taxon>
        <taxon>malvids</taxon>
        <taxon>Brassicales</taxon>
        <taxon>Brassicaceae</taxon>
        <taxon>Brassiceae</taxon>
        <taxon>Raphanus</taxon>
    </lineage>
</organism>
<name>A0A9W3CD78_RAPSA</name>
<evidence type="ECO:0000313" key="3">
    <source>
        <dbReference type="Proteomes" id="UP000504610"/>
    </source>
</evidence>
<feature type="compositionally biased region" description="Polar residues" evidence="1">
    <location>
        <begin position="133"/>
        <end position="144"/>
    </location>
</feature>
<dbReference type="AlphaFoldDB" id="A0A9W3CD78"/>